<name>A0A017S1A2_ASPRC</name>
<dbReference type="Proteomes" id="UP000019804">
    <property type="component" value="Unassembled WGS sequence"/>
</dbReference>
<keyword evidence="9" id="KW-1185">Reference proteome</keyword>
<dbReference type="InterPro" id="IPR051633">
    <property type="entry name" value="AceTr"/>
</dbReference>
<dbReference type="GO" id="GO:0015123">
    <property type="term" value="F:acetate transmembrane transporter activity"/>
    <property type="evidence" value="ECO:0007669"/>
    <property type="project" value="TreeGrafter"/>
</dbReference>
<evidence type="ECO:0000313" key="9">
    <source>
        <dbReference type="Proteomes" id="UP000019804"/>
    </source>
</evidence>
<dbReference type="GO" id="GO:0005886">
    <property type="term" value="C:plasma membrane"/>
    <property type="evidence" value="ECO:0007669"/>
    <property type="project" value="TreeGrafter"/>
</dbReference>
<dbReference type="OrthoDB" id="3648309at2759"/>
<evidence type="ECO:0008006" key="10">
    <source>
        <dbReference type="Google" id="ProtNLM"/>
    </source>
</evidence>
<protein>
    <recommendedName>
        <fullName evidence="10">GPR1/FUN34/yaaH family-domain-containing protein</fullName>
    </recommendedName>
</protein>
<dbReference type="HOGENOM" id="CLU_051062_0_1_1"/>
<dbReference type="STRING" id="1388766.A0A017S1A2"/>
<keyword evidence="3 7" id="KW-0812">Transmembrane</keyword>
<dbReference type="PANTHER" id="PTHR31123:SF1">
    <property type="entry name" value="ACCUMULATION OF DYADS PROTEIN 2-RELATED"/>
    <property type="match status" value="1"/>
</dbReference>
<feature type="transmembrane region" description="Helical" evidence="7">
    <location>
        <begin position="75"/>
        <end position="92"/>
    </location>
</feature>
<evidence type="ECO:0000256" key="7">
    <source>
        <dbReference type="SAM" id="Phobius"/>
    </source>
</evidence>
<dbReference type="AlphaFoldDB" id="A0A017S1A2"/>
<evidence type="ECO:0000256" key="4">
    <source>
        <dbReference type="ARBA" id="ARBA00022989"/>
    </source>
</evidence>
<gene>
    <name evidence="8" type="ORF">EURHEDRAFT_468361</name>
</gene>
<feature type="compositionally biased region" description="Polar residues" evidence="6">
    <location>
        <begin position="9"/>
        <end position="33"/>
    </location>
</feature>
<accession>A0A017S1A2</accession>
<dbReference type="NCBIfam" id="NF038013">
    <property type="entry name" value="AceTr_1"/>
    <property type="match status" value="1"/>
</dbReference>
<dbReference type="EMBL" id="KK088490">
    <property type="protein sequence ID" value="EYE89945.1"/>
    <property type="molecule type" value="Genomic_DNA"/>
</dbReference>
<keyword evidence="5 7" id="KW-0472">Membrane</keyword>
<proteinExistence type="inferred from homology"/>
<dbReference type="GeneID" id="63700376"/>
<feature type="transmembrane region" description="Helical" evidence="7">
    <location>
        <begin position="176"/>
        <end position="195"/>
    </location>
</feature>
<evidence type="ECO:0000256" key="3">
    <source>
        <dbReference type="ARBA" id="ARBA00022692"/>
    </source>
</evidence>
<comment type="subcellular location">
    <subcellularLocation>
        <location evidence="1">Membrane</location>
        <topology evidence="1">Multi-pass membrane protein</topology>
    </subcellularLocation>
</comment>
<evidence type="ECO:0000256" key="1">
    <source>
        <dbReference type="ARBA" id="ARBA00004141"/>
    </source>
</evidence>
<feature type="transmembrane region" description="Helical" evidence="7">
    <location>
        <begin position="237"/>
        <end position="256"/>
    </location>
</feature>
<evidence type="ECO:0000256" key="6">
    <source>
        <dbReference type="SAM" id="MobiDB-lite"/>
    </source>
</evidence>
<dbReference type="Pfam" id="PF01184">
    <property type="entry name" value="Gpr1_Fun34_YaaH"/>
    <property type="match status" value="1"/>
</dbReference>
<organism evidence="8 9">
    <name type="scientific">Aspergillus ruber (strain CBS 135680)</name>
    <dbReference type="NCBI Taxonomy" id="1388766"/>
    <lineage>
        <taxon>Eukaryota</taxon>
        <taxon>Fungi</taxon>
        <taxon>Dikarya</taxon>
        <taxon>Ascomycota</taxon>
        <taxon>Pezizomycotina</taxon>
        <taxon>Eurotiomycetes</taxon>
        <taxon>Eurotiomycetidae</taxon>
        <taxon>Eurotiales</taxon>
        <taxon>Aspergillaceae</taxon>
        <taxon>Aspergillus</taxon>
        <taxon>Aspergillus subgen. Aspergillus</taxon>
    </lineage>
</organism>
<comment type="similarity">
    <text evidence="2">Belongs to the acetate uptake transporter (AceTr) (TC 2.A.96) family.</text>
</comment>
<feature type="transmembrane region" description="Helical" evidence="7">
    <location>
        <begin position="201"/>
        <end position="221"/>
    </location>
</feature>
<dbReference type="RefSeq" id="XP_040633635.1">
    <property type="nucleotide sequence ID" value="XM_040785252.1"/>
</dbReference>
<feature type="region of interest" description="Disordered" evidence="6">
    <location>
        <begin position="1"/>
        <end position="35"/>
    </location>
</feature>
<evidence type="ECO:0000256" key="5">
    <source>
        <dbReference type="ARBA" id="ARBA00023136"/>
    </source>
</evidence>
<evidence type="ECO:0000256" key="2">
    <source>
        <dbReference type="ARBA" id="ARBA00005587"/>
    </source>
</evidence>
<reference evidence="9" key="1">
    <citation type="journal article" date="2014" name="Nat. Commun.">
        <title>Genomic adaptations of the halophilic Dead Sea filamentous fungus Eurotium rubrum.</title>
        <authorList>
            <person name="Kis-Papo T."/>
            <person name="Weig A.R."/>
            <person name="Riley R."/>
            <person name="Persoh D."/>
            <person name="Salamov A."/>
            <person name="Sun H."/>
            <person name="Lipzen A."/>
            <person name="Wasser S.P."/>
            <person name="Rambold G."/>
            <person name="Grigoriev I.V."/>
            <person name="Nevo E."/>
        </authorList>
    </citation>
    <scope>NUCLEOTIDE SEQUENCE [LARGE SCALE GENOMIC DNA]</scope>
    <source>
        <strain evidence="9">CBS 135680</strain>
    </source>
</reference>
<keyword evidence="4 7" id="KW-1133">Transmembrane helix</keyword>
<evidence type="ECO:0000313" key="8">
    <source>
        <dbReference type="EMBL" id="EYE89945.1"/>
    </source>
</evidence>
<dbReference type="PANTHER" id="PTHR31123">
    <property type="entry name" value="ACCUMULATION OF DYADS PROTEIN 2-RELATED"/>
    <property type="match status" value="1"/>
</dbReference>
<feature type="transmembrane region" description="Helical" evidence="7">
    <location>
        <begin position="104"/>
        <end position="123"/>
    </location>
</feature>
<dbReference type="InterPro" id="IPR000791">
    <property type="entry name" value="Gpr1/Fun34/SatP-like"/>
</dbReference>
<sequence>MADADLEKQNTISSQHNNGSPNLSHQETASSTHDYGRYGPLAHVNTASTRLPAFGGELQPGLYKPPTDRKVANPGPLGLCGFALTTFLLGLIQMQVKDILLPNIVVAPALAYGGLVQLCAGMWEMAIGNTFGATVLSSYGGFWISIAIIFIPGGFEIMPALEEAGGGTTTMFYDSFSLFLWGWFIFTTIITFLTLRSTLAFFSLFFFVDIAVLLLALAYMIRDPAGMPHAQLQKSGGFFALLGAFLAWYNAFAGLADNTNSFFVVPVLHFPWSEKGRQGRKAE</sequence>
<feature type="transmembrane region" description="Helical" evidence="7">
    <location>
        <begin position="135"/>
        <end position="155"/>
    </location>
</feature>